<dbReference type="AlphaFoldDB" id="A0A0H2R6I8"/>
<dbReference type="InParanoid" id="A0A0H2R6I8"/>
<dbReference type="Proteomes" id="UP000053477">
    <property type="component" value="Unassembled WGS sequence"/>
</dbReference>
<evidence type="ECO:0000313" key="1">
    <source>
        <dbReference type="EMBL" id="KLO06952.1"/>
    </source>
</evidence>
<evidence type="ECO:0000313" key="2">
    <source>
        <dbReference type="Proteomes" id="UP000053477"/>
    </source>
</evidence>
<gene>
    <name evidence="1" type="ORF">SCHPADRAFT_945682</name>
</gene>
<name>A0A0H2R6I8_9AGAM</name>
<sequence>MSSSVSSSFVELLWPSKLPLEEAGRKASYIVEMDRFLGDGFTSILLARFQTFDANVSRLSTIWKSGNCIQDPGIAICTYDVVPRIHGHREASSAVRYSCRLLAVLFFQQLSLTPNKDGDQCGDDFEPGRLRTTTSNEGGDAFRAWRLRFGFAVEVDYAVWRQHAFSFVSLVPPSEGASIVRDTYAAFLRINDDKLIIAAR</sequence>
<organism evidence="1 2">
    <name type="scientific">Schizopora paradoxa</name>
    <dbReference type="NCBI Taxonomy" id="27342"/>
    <lineage>
        <taxon>Eukaryota</taxon>
        <taxon>Fungi</taxon>
        <taxon>Dikarya</taxon>
        <taxon>Basidiomycota</taxon>
        <taxon>Agaricomycotina</taxon>
        <taxon>Agaricomycetes</taxon>
        <taxon>Hymenochaetales</taxon>
        <taxon>Schizoporaceae</taxon>
        <taxon>Schizopora</taxon>
    </lineage>
</organism>
<accession>A0A0H2R6I8</accession>
<keyword evidence="2" id="KW-1185">Reference proteome</keyword>
<proteinExistence type="predicted"/>
<reference evidence="1 2" key="1">
    <citation type="submission" date="2015-04" db="EMBL/GenBank/DDBJ databases">
        <title>Complete genome sequence of Schizopora paradoxa KUC8140, a cosmopolitan wood degrader in East Asia.</title>
        <authorList>
            <consortium name="DOE Joint Genome Institute"/>
            <person name="Min B."/>
            <person name="Park H."/>
            <person name="Jang Y."/>
            <person name="Kim J.-J."/>
            <person name="Kim K.H."/>
            <person name="Pangilinan J."/>
            <person name="Lipzen A."/>
            <person name="Riley R."/>
            <person name="Grigoriev I.V."/>
            <person name="Spatafora J.W."/>
            <person name="Choi I.-G."/>
        </authorList>
    </citation>
    <scope>NUCLEOTIDE SEQUENCE [LARGE SCALE GENOMIC DNA]</scope>
    <source>
        <strain evidence="1 2">KUC8140</strain>
    </source>
</reference>
<protein>
    <submittedName>
        <fullName evidence="1">Uncharacterized protein</fullName>
    </submittedName>
</protein>
<dbReference type="EMBL" id="KQ086170">
    <property type="protein sequence ID" value="KLO06952.1"/>
    <property type="molecule type" value="Genomic_DNA"/>
</dbReference>